<evidence type="ECO:0000313" key="3">
    <source>
        <dbReference type="EMBL" id="BES88706.1"/>
    </source>
</evidence>
<gene>
    <name evidence="3" type="ORF">NTJ_01508</name>
</gene>
<dbReference type="Pfam" id="PF13927">
    <property type="entry name" value="Ig_3"/>
    <property type="match status" value="1"/>
</dbReference>
<dbReference type="PANTHER" id="PTHR45080">
    <property type="entry name" value="CONTACTIN 5"/>
    <property type="match status" value="1"/>
</dbReference>
<dbReference type="Proteomes" id="UP001307889">
    <property type="component" value="Chromosome 1"/>
</dbReference>
<dbReference type="SMART" id="SM00408">
    <property type="entry name" value="IGc2"/>
    <property type="match status" value="1"/>
</dbReference>
<dbReference type="InterPro" id="IPR013783">
    <property type="entry name" value="Ig-like_fold"/>
</dbReference>
<proteinExistence type="predicted"/>
<protein>
    <submittedName>
        <fullName evidence="3">Immunoglobulin domain</fullName>
    </submittedName>
</protein>
<dbReference type="InterPro" id="IPR007110">
    <property type="entry name" value="Ig-like_dom"/>
</dbReference>
<dbReference type="InterPro" id="IPR036179">
    <property type="entry name" value="Ig-like_dom_sf"/>
</dbReference>
<dbReference type="Gene3D" id="2.60.40.10">
    <property type="entry name" value="Immunoglobulins"/>
    <property type="match status" value="1"/>
</dbReference>
<evidence type="ECO:0000313" key="4">
    <source>
        <dbReference type="Proteomes" id="UP001307889"/>
    </source>
</evidence>
<evidence type="ECO:0000259" key="2">
    <source>
        <dbReference type="PROSITE" id="PS50835"/>
    </source>
</evidence>
<dbReference type="EMBL" id="AP028909">
    <property type="protein sequence ID" value="BES88706.1"/>
    <property type="molecule type" value="Genomic_DNA"/>
</dbReference>
<dbReference type="PANTHER" id="PTHR45080:SF33">
    <property type="entry name" value="IG-LIKE DOMAIN-CONTAINING PROTEIN"/>
    <property type="match status" value="1"/>
</dbReference>
<name>A0ABN7A8T2_9HEMI</name>
<dbReference type="InterPro" id="IPR003598">
    <property type="entry name" value="Ig_sub2"/>
</dbReference>
<sequence length="83" mass="9050">MEVKKGKGVTLECKATGNPQPVITWTRKNDLVMAGKKSVESETLTIDETTRHHAGVYICSADNGVGAPITREIALNIMCEYQT</sequence>
<dbReference type="InterPro" id="IPR003599">
    <property type="entry name" value="Ig_sub"/>
</dbReference>
<reference evidence="3 4" key="1">
    <citation type="submission" date="2023-09" db="EMBL/GenBank/DDBJ databases">
        <title>Nesidiocoris tenuis whole genome shotgun sequence.</title>
        <authorList>
            <person name="Shibata T."/>
            <person name="Shimoda M."/>
            <person name="Kobayashi T."/>
            <person name="Uehara T."/>
        </authorList>
    </citation>
    <scope>NUCLEOTIDE SEQUENCE [LARGE SCALE GENOMIC DNA]</scope>
    <source>
        <strain evidence="3 4">Japan</strain>
    </source>
</reference>
<keyword evidence="4" id="KW-1185">Reference proteome</keyword>
<keyword evidence="1" id="KW-0393">Immunoglobulin domain</keyword>
<dbReference type="InterPro" id="IPR050958">
    <property type="entry name" value="Cell_Adh-Cytoskel_Orgn"/>
</dbReference>
<accession>A0ABN7A8T2</accession>
<dbReference type="PROSITE" id="PS50835">
    <property type="entry name" value="IG_LIKE"/>
    <property type="match status" value="1"/>
</dbReference>
<feature type="domain" description="Ig-like" evidence="2">
    <location>
        <begin position="1"/>
        <end position="76"/>
    </location>
</feature>
<dbReference type="SUPFAM" id="SSF48726">
    <property type="entry name" value="Immunoglobulin"/>
    <property type="match status" value="1"/>
</dbReference>
<evidence type="ECO:0000256" key="1">
    <source>
        <dbReference type="ARBA" id="ARBA00023319"/>
    </source>
</evidence>
<dbReference type="SMART" id="SM00409">
    <property type="entry name" value="IG"/>
    <property type="match status" value="1"/>
</dbReference>
<organism evidence="3 4">
    <name type="scientific">Nesidiocoris tenuis</name>
    <dbReference type="NCBI Taxonomy" id="355587"/>
    <lineage>
        <taxon>Eukaryota</taxon>
        <taxon>Metazoa</taxon>
        <taxon>Ecdysozoa</taxon>
        <taxon>Arthropoda</taxon>
        <taxon>Hexapoda</taxon>
        <taxon>Insecta</taxon>
        <taxon>Pterygota</taxon>
        <taxon>Neoptera</taxon>
        <taxon>Paraneoptera</taxon>
        <taxon>Hemiptera</taxon>
        <taxon>Heteroptera</taxon>
        <taxon>Panheteroptera</taxon>
        <taxon>Cimicomorpha</taxon>
        <taxon>Miridae</taxon>
        <taxon>Dicyphina</taxon>
        <taxon>Nesidiocoris</taxon>
    </lineage>
</organism>